<dbReference type="AlphaFoldDB" id="A0AAP9NN69"/>
<dbReference type="Pfam" id="PF09937">
    <property type="entry name" value="DUF2169"/>
    <property type="match status" value="1"/>
</dbReference>
<proteinExistence type="predicted"/>
<protein>
    <recommendedName>
        <fullName evidence="1">DUF2169 domain-containing protein</fullName>
    </recommendedName>
</protein>
<evidence type="ECO:0000259" key="1">
    <source>
        <dbReference type="Pfam" id="PF09937"/>
    </source>
</evidence>
<keyword evidence="3" id="KW-1185">Reference proteome</keyword>
<reference evidence="2 3" key="1">
    <citation type="submission" date="2019-12" db="EMBL/GenBank/DDBJ databases">
        <title>Genome sequencing and assembly of endphytes of Porphyra tenera.</title>
        <authorList>
            <person name="Park J.M."/>
            <person name="Shin R."/>
            <person name="Jo S.H."/>
        </authorList>
    </citation>
    <scope>NUCLEOTIDE SEQUENCE [LARGE SCALE GENOMIC DNA]</scope>
    <source>
        <strain evidence="2 3">GPM3</strain>
    </source>
</reference>
<accession>A0AAP9NN69</accession>
<evidence type="ECO:0000313" key="2">
    <source>
        <dbReference type="EMBL" id="QKS25245.1"/>
    </source>
</evidence>
<organism evidence="2 3">
    <name type="scientific">Vreelandella titanicae</name>
    <dbReference type="NCBI Taxonomy" id="664683"/>
    <lineage>
        <taxon>Bacteria</taxon>
        <taxon>Pseudomonadati</taxon>
        <taxon>Pseudomonadota</taxon>
        <taxon>Gammaproteobacteria</taxon>
        <taxon>Oceanospirillales</taxon>
        <taxon>Halomonadaceae</taxon>
        <taxon>Vreelandella</taxon>
    </lineage>
</organism>
<dbReference type="Proteomes" id="UP000509761">
    <property type="component" value="Chromosome"/>
</dbReference>
<name>A0AAP9NN69_9GAMM</name>
<gene>
    <name evidence="2" type="ORF">FX987_03041</name>
</gene>
<evidence type="ECO:0000313" key="3">
    <source>
        <dbReference type="Proteomes" id="UP000509761"/>
    </source>
</evidence>
<feature type="domain" description="DUF2169" evidence="1">
    <location>
        <begin position="23"/>
        <end position="359"/>
    </location>
</feature>
<sequence>MAQVINPTSFPHALYRKLGPGGLEYQVLAVRGTFRFTGNNRRLALAETQRPIRWQETYAAGPEGGQARYIVDDSDLIIGKPTTDVHVHGILRSPTGQPRSAWQVRVQVGPVDKRLIVRGPREFRWQLIGGWRVTQAEPVSEVPLDYRYAFGGHYTPEAHEVGNDTLDVAARTLYYPDNPVGRGWLPKRADYKQAPGEVAKYLKPDLNAVTRLPAPQLEDPDWPVHSPFDRLPPAGFGPIARWWQPRINRQGTLDEEWLAHRHPHWPDDFDARFYNSAHPDLMAPDYLRGDELVILTNCLAGSQRLQSGNVSLYSYRTRLPGLAIKALAEQQSGKQTVTRLALDTVGIDLDLNELTLTWRALFPPQDPLRRMVVAATGLRSPRTASAVLPATGGTRHVG</sequence>
<dbReference type="RefSeq" id="WP_022522004.1">
    <property type="nucleotide sequence ID" value="NZ_CP054580.1"/>
</dbReference>
<dbReference type="InterPro" id="IPR018683">
    <property type="entry name" value="DUF2169"/>
</dbReference>
<dbReference type="EMBL" id="CP054580">
    <property type="protein sequence ID" value="QKS25245.1"/>
    <property type="molecule type" value="Genomic_DNA"/>
</dbReference>